<protein>
    <submittedName>
        <fullName evidence="2">Uncharacterized protein</fullName>
    </submittedName>
</protein>
<gene>
    <name evidence="2" type="ORF">EC844_10866</name>
</gene>
<keyword evidence="1" id="KW-0472">Membrane</keyword>
<feature type="transmembrane region" description="Helical" evidence="1">
    <location>
        <begin position="73"/>
        <end position="92"/>
    </location>
</feature>
<evidence type="ECO:0000256" key="1">
    <source>
        <dbReference type="SAM" id="Phobius"/>
    </source>
</evidence>
<evidence type="ECO:0000313" key="2">
    <source>
        <dbReference type="EMBL" id="TCM67549.1"/>
    </source>
</evidence>
<feature type="transmembrane region" description="Helical" evidence="1">
    <location>
        <begin position="112"/>
        <end position="135"/>
    </location>
</feature>
<organism evidence="2 3">
    <name type="scientific">Acinetobacter calcoaceticus</name>
    <dbReference type="NCBI Taxonomy" id="471"/>
    <lineage>
        <taxon>Bacteria</taxon>
        <taxon>Pseudomonadati</taxon>
        <taxon>Pseudomonadota</taxon>
        <taxon>Gammaproteobacteria</taxon>
        <taxon>Moraxellales</taxon>
        <taxon>Moraxellaceae</taxon>
        <taxon>Acinetobacter</taxon>
        <taxon>Acinetobacter calcoaceticus/baumannii complex</taxon>
    </lineage>
</organism>
<evidence type="ECO:0000313" key="3">
    <source>
        <dbReference type="Proteomes" id="UP000294963"/>
    </source>
</evidence>
<dbReference type="NCBIfam" id="NF038216">
    <property type="entry name" value="ABZJ_00895_fam"/>
    <property type="match status" value="1"/>
</dbReference>
<dbReference type="Proteomes" id="UP000294963">
    <property type="component" value="Unassembled WGS sequence"/>
</dbReference>
<dbReference type="AlphaFoldDB" id="A0A4R1XV70"/>
<keyword evidence="1" id="KW-0812">Transmembrane</keyword>
<name>A0A4R1XV70_ACICA</name>
<feature type="transmembrane region" description="Helical" evidence="1">
    <location>
        <begin position="33"/>
        <end position="53"/>
    </location>
</feature>
<sequence length="150" mass="17212">MFRISKYFLYFFLLSLLFTMIAGVIAALLPGEIAAVLTAIPYMAAMVSVLHLFLKQQRRAPTSVERLQFSLGYILIFVVYNLLGVLSGVYLFSRDNPQIWDDFQSYLHNTEFVLLVAGMMLVLTIPLFLITYWFYGKQAQRMANKMFGPS</sequence>
<feature type="transmembrane region" description="Helical" evidence="1">
    <location>
        <begin position="7"/>
        <end position="27"/>
    </location>
</feature>
<reference evidence="2 3" key="1">
    <citation type="submission" date="2019-03" db="EMBL/GenBank/DDBJ databases">
        <title>Genomic analyses of the natural microbiome of Caenorhabditis elegans.</title>
        <authorList>
            <person name="Samuel B."/>
        </authorList>
    </citation>
    <scope>NUCLEOTIDE SEQUENCE [LARGE SCALE GENOMIC DNA]</scope>
    <source>
        <strain evidence="2 3">JUb89</strain>
    </source>
</reference>
<dbReference type="InterPro" id="IPR047730">
    <property type="entry name" value="ABZJ_00895-like"/>
</dbReference>
<proteinExistence type="predicted"/>
<comment type="caution">
    <text evidence="2">The sequence shown here is derived from an EMBL/GenBank/DDBJ whole genome shotgun (WGS) entry which is preliminary data.</text>
</comment>
<keyword evidence="1" id="KW-1133">Transmembrane helix</keyword>
<keyword evidence="3" id="KW-1185">Reference proteome</keyword>
<dbReference type="EMBL" id="SLVJ01000008">
    <property type="protein sequence ID" value="TCM67549.1"/>
    <property type="molecule type" value="Genomic_DNA"/>
</dbReference>
<dbReference type="OrthoDB" id="6707137at2"/>
<accession>A0A4R1XV70</accession>